<keyword evidence="9" id="KW-1185">Reference proteome</keyword>
<dbReference type="GO" id="GO:0005829">
    <property type="term" value="C:cytosol"/>
    <property type="evidence" value="ECO:0007669"/>
    <property type="project" value="TreeGrafter"/>
</dbReference>
<protein>
    <recommendedName>
        <fullName evidence="4 6">dTDP-4-dehydrorhamnose reductase</fullName>
        <ecNumber evidence="3 6">1.1.1.133</ecNumber>
    </recommendedName>
</protein>
<dbReference type="Proteomes" id="UP000281474">
    <property type="component" value="Unassembled WGS sequence"/>
</dbReference>
<evidence type="ECO:0000259" key="7">
    <source>
        <dbReference type="Pfam" id="PF04321"/>
    </source>
</evidence>
<dbReference type="OrthoDB" id="9803892at2"/>
<dbReference type="SUPFAM" id="SSF51735">
    <property type="entry name" value="NAD(P)-binding Rossmann-fold domains"/>
    <property type="match status" value="1"/>
</dbReference>
<keyword evidence="6" id="KW-0521">NADP</keyword>
<comment type="cofactor">
    <cofactor evidence="6">
        <name>Mg(2+)</name>
        <dbReference type="ChEBI" id="CHEBI:18420"/>
    </cofactor>
    <text evidence="6">Binds 1 Mg(2+) ion per monomer.</text>
</comment>
<evidence type="ECO:0000256" key="2">
    <source>
        <dbReference type="ARBA" id="ARBA00010944"/>
    </source>
</evidence>
<dbReference type="UniPathway" id="UPA00281"/>
<comment type="similarity">
    <text evidence="2 6">Belongs to the dTDP-4-dehydrorhamnose reductase family.</text>
</comment>
<dbReference type="RefSeq" id="WP_121837204.1">
    <property type="nucleotide sequence ID" value="NZ_ML014754.1"/>
</dbReference>
<dbReference type="PANTHER" id="PTHR10491">
    <property type="entry name" value="DTDP-4-DEHYDRORHAMNOSE REDUCTASE"/>
    <property type="match status" value="1"/>
</dbReference>
<reference evidence="8 9" key="1">
    <citation type="submission" date="2018-09" db="EMBL/GenBank/DDBJ databases">
        <title>Phylogeny of the Shewanellaceae, and recommendation for two new genera, Pseudoshewanella and Parashewanella.</title>
        <authorList>
            <person name="Wang G."/>
        </authorList>
    </citation>
    <scope>NUCLEOTIDE SEQUENCE [LARGE SCALE GENOMIC DNA]</scope>
    <source>
        <strain evidence="8 9">C51</strain>
    </source>
</reference>
<dbReference type="UniPathway" id="UPA00124"/>
<evidence type="ECO:0000256" key="3">
    <source>
        <dbReference type="ARBA" id="ARBA00012929"/>
    </source>
</evidence>
<organism evidence="8 9">
    <name type="scientific">Parashewanella curva</name>
    <dbReference type="NCBI Taxonomy" id="2338552"/>
    <lineage>
        <taxon>Bacteria</taxon>
        <taxon>Pseudomonadati</taxon>
        <taxon>Pseudomonadota</taxon>
        <taxon>Gammaproteobacteria</taxon>
        <taxon>Alteromonadales</taxon>
        <taxon>Shewanellaceae</taxon>
        <taxon>Parashewanella</taxon>
    </lineage>
</organism>
<comment type="pathway">
    <text evidence="1 6">Carbohydrate biosynthesis; dTDP-L-rhamnose biosynthesis.</text>
</comment>
<dbReference type="CDD" id="cd05254">
    <property type="entry name" value="dTDP_HR_like_SDR_e"/>
    <property type="match status" value="1"/>
</dbReference>
<dbReference type="NCBIfam" id="TIGR01214">
    <property type="entry name" value="rmlD"/>
    <property type="match status" value="1"/>
</dbReference>
<dbReference type="GO" id="GO:0008831">
    <property type="term" value="F:dTDP-4-dehydrorhamnose reductase activity"/>
    <property type="evidence" value="ECO:0007669"/>
    <property type="project" value="UniProtKB-EC"/>
</dbReference>
<dbReference type="InterPro" id="IPR005913">
    <property type="entry name" value="dTDP_dehydrorham_reduct"/>
</dbReference>
<comment type="function">
    <text evidence="6">Catalyzes the reduction of dTDP-6-deoxy-L-lyxo-4-hexulose to yield dTDP-L-rhamnose.</text>
</comment>
<dbReference type="PANTHER" id="PTHR10491:SF4">
    <property type="entry name" value="METHIONINE ADENOSYLTRANSFERASE 2 SUBUNIT BETA"/>
    <property type="match status" value="1"/>
</dbReference>
<accession>A0A3L8Q1M1</accession>
<proteinExistence type="inferred from homology"/>
<evidence type="ECO:0000256" key="5">
    <source>
        <dbReference type="ARBA" id="ARBA00048200"/>
    </source>
</evidence>
<dbReference type="Gene3D" id="3.90.25.10">
    <property type="entry name" value="UDP-galactose 4-epimerase, domain 1"/>
    <property type="match status" value="1"/>
</dbReference>
<evidence type="ECO:0000313" key="9">
    <source>
        <dbReference type="Proteomes" id="UP000281474"/>
    </source>
</evidence>
<dbReference type="Gene3D" id="3.40.50.720">
    <property type="entry name" value="NAD(P)-binding Rossmann-like Domain"/>
    <property type="match status" value="1"/>
</dbReference>
<comment type="catalytic activity">
    <reaction evidence="5 6">
        <text>dTDP-beta-L-rhamnose + NADP(+) = dTDP-4-dehydro-beta-L-rhamnose + NADPH + H(+)</text>
        <dbReference type="Rhea" id="RHEA:21796"/>
        <dbReference type="ChEBI" id="CHEBI:15378"/>
        <dbReference type="ChEBI" id="CHEBI:57510"/>
        <dbReference type="ChEBI" id="CHEBI:57783"/>
        <dbReference type="ChEBI" id="CHEBI:58349"/>
        <dbReference type="ChEBI" id="CHEBI:62830"/>
        <dbReference type="EC" id="1.1.1.133"/>
    </reaction>
</comment>
<comment type="caution">
    <text evidence="8">The sequence shown here is derived from an EMBL/GenBank/DDBJ whole genome shotgun (WGS) entry which is preliminary data.</text>
</comment>
<evidence type="ECO:0000313" key="8">
    <source>
        <dbReference type="EMBL" id="RLV61531.1"/>
    </source>
</evidence>
<dbReference type="Pfam" id="PF04321">
    <property type="entry name" value="RmlD_sub_bind"/>
    <property type="match status" value="1"/>
</dbReference>
<dbReference type="GO" id="GO:0019305">
    <property type="term" value="P:dTDP-rhamnose biosynthetic process"/>
    <property type="evidence" value="ECO:0007669"/>
    <property type="project" value="UniProtKB-UniPathway"/>
</dbReference>
<dbReference type="EC" id="1.1.1.133" evidence="3 6"/>
<evidence type="ECO:0000256" key="4">
    <source>
        <dbReference type="ARBA" id="ARBA00017099"/>
    </source>
</evidence>
<name>A0A3L8Q1M1_9GAMM</name>
<dbReference type="GO" id="GO:0009243">
    <property type="term" value="P:O antigen biosynthetic process"/>
    <property type="evidence" value="ECO:0007669"/>
    <property type="project" value="UniProtKB-UniPathway"/>
</dbReference>
<dbReference type="AlphaFoldDB" id="A0A3L8Q1M1"/>
<dbReference type="PROSITE" id="PS51257">
    <property type="entry name" value="PROKAR_LIPOPROTEIN"/>
    <property type="match status" value="1"/>
</dbReference>
<evidence type="ECO:0000256" key="6">
    <source>
        <dbReference type="RuleBase" id="RU364082"/>
    </source>
</evidence>
<gene>
    <name evidence="8" type="primary">rfbD</name>
    <name evidence="8" type="ORF">D5018_01400</name>
</gene>
<evidence type="ECO:0000256" key="1">
    <source>
        <dbReference type="ARBA" id="ARBA00004781"/>
    </source>
</evidence>
<dbReference type="InterPro" id="IPR029903">
    <property type="entry name" value="RmlD-like-bd"/>
</dbReference>
<dbReference type="EMBL" id="QZEI01000002">
    <property type="protein sequence ID" value="RLV61531.1"/>
    <property type="molecule type" value="Genomic_DNA"/>
</dbReference>
<sequence>MKVMILGANGQVGTHLVISCAQTTDLEVLALSSSELDIRSHTDVLNSVKSFQPDVIVNAAAYTQVDKAEVEPDLAHAVNAMAIEFIADAANAIDSVIIHISTDYVFDGKNDLSYKEQDLPNPLNVYGKTKWQGERLLLQKANKPILIRTSWVFSDSKNNFVSAMHSLSKTRKELSIVDDQVGAPTYAGHLADAIVSIANKSITNPKFSFGIYHFNGEPFVSWFEFAKTIFEQSERRGLIQKQPKLWPIASEQYPSLAKRPKKACLQTSQFFKSNNSLSRDWRKGLDLVLSAKEKSKHESD</sequence>
<feature type="domain" description="RmlD-like substrate binding" evidence="7">
    <location>
        <begin position="1"/>
        <end position="290"/>
    </location>
</feature>
<dbReference type="InterPro" id="IPR036291">
    <property type="entry name" value="NAD(P)-bd_dom_sf"/>
</dbReference>
<keyword evidence="6 8" id="KW-0560">Oxidoreductase</keyword>